<keyword evidence="2" id="KW-0378">Hydrolase</keyword>
<feature type="region of interest" description="Disordered" evidence="3">
    <location>
        <begin position="249"/>
        <end position="289"/>
    </location>
</feature>
<evidence type="ECO:0000256" key="2">
    <source>
        <dbReference type="ARBA" id="ARBA00022801"/>
    </source>
</evidence>
<keyword evidence="4" id="KW-1133">Transmembrane helix</keyword>
<dbReference type="InterPro" id="IPR009003">
    <property type="entry name" value="Peptidase_S1_PA"/>
</dbReference>
<dbReference type="SMART" id="SM00240">
    <property type="entry name" value="FHA"/>
    <property type="match status" value="1"/>
</dbReference>
<evidence type="ECO:0000256" key="4">
    <source>
        <dbReference type="SAM" id="Phobius"/>
    </source>
</evidence>
<keyword evidence="4" id="KW-0812">Transmembrane</keyword>
<dbReference type="InterPro" id="IPR008984">
    <property type="entry name" value="SMAD_FHA_dom_sf"/>
</dbReference>
<dbReference type="PANTHER" id="PTHR43343">
    <property type="entry name" value="PEPTIDASE S12"/>
    <property type="match status" value="1"/>
</dbReference>
<reference evidence="6 7" key="1">
    <citation type="submission" date="2019-11" db="EMBL/GenBank/DDBJ databases">
        <title>Whole-genome sequence of a the green, strictly anaerobic photosynthetic bacterium Heliobacillus mobilis DSM 6151.</title>
        <authorList>
            <person name="Kyndt J.A."/>
            <person name="Meyer T.E."/>
        </authorList>
    </citation>
    <scope>NUCLEOTIDE SEQUENCE [LARGE SCALE GENOMIC DNA]</scope>
    <source>
        <strain evidence="6 7">DSM 6151</strain>
    </source>
</reference>
<keyword evidence="4" id="KW-0472">Membrane</keyword>
<dbReference type="GO" id="GO:0006508">
    <property type="term" value="P:proteolysis"/>
    <property type="evidence" value="ECO:0007669"/>
    <property type="project" value="UniProtKB-KW"/>
</dbReference>
<dbReference type="PANTHER" id="PTHR43343:SF3">
    <property type="entry name" value="PROTEASE DO-LIKE 8, CHLOROPLASTIC"/>
    <property type="match status" value="1"/>
</dbReference>
<dbReference type="EMBL" id="WNKU01000003">
    <property type="protein sequence ID" value="MTV48312.1"/>
    <property type="molecule type" value="Genomic_DNA"/>
</dbReference>
<dbReference type="SUPFAM" id="SSF49879">
    <property type="entry name" value="SMAD/FHA domain"/>
    <property type="match status" value="1"/>
</dbReference>
<proteinExistence type="predicted"/>
<name>A0A6I3SHQ6_HELMO</name>
<evidence type="ECO:0000256" key="1">
    <source>
        <dbReference type="ARBA" id="ARBA00022670"/>
    </source>
</evidence>
<evidence type="ECO:0000256" key="3">
    <source>
        <dbReference type="SAM" id="MobiDB-lite"/>
    </source>
</evidence>
<feature type="domain" description="FHA" evidence="5">
    <location>
        <begin position="402"/>
        <end position="451"/>
    </location>
</feature>
<evidence type="ECO:0000313" key="7">
    <source>
        <dbReference type="Proteomes" id="UP000430670"/>
    </source>
</evidence>
<dbReference type="PRINTS" id="PR00834">
    <property type="entry name" value="PROTEASES2C"/>
</dbReference>
<accession>A0A6I3SHQ6</accession>
<keyword evidence="7" id="KW-1185">Reference proteome</keyword>
<dbReference type="CDD" id="cd00060">
    <property type="entry name" value="FHA"/>
    <property type="match status" value="1"/>
</dbReference>
<keyword evidence="1" id="KW-0645">Protease</keyword>
<feature type="region of interest" description="Disordered" evidence="3">
    <location>
        <begin position="325"/>
        <end position="378"/>
    </location>
</feature>
<dbReference type="PROSITE" id="PS50006">
    <property type="entry name" value="FHA_DOMAIN"/>
    <property type="match status" value="1"/>
</dbReference>
<feature type="transmembrane region" description="Helical" evidence="4">
    <location>
        <begin position="296"/>
        <end position="317"/>
    </location>
</feature>
<feature type="compositionally biased region" description="Polar residues" evidence="3">
    <location>
        <begin position="363"/>
        <end position="378"/>
    </location>
</feature>
<dbReference type="GO" id="GO:0004252">
    <property type="term" value="F:serine-type endopeptidase activity"/>
    <property type="evidence" value="ECO:0007669"/>
    <property type="project" value="InterPro"/>
</dbReference>
<feature type="compositionally biased region" description="Polar residues" evidence="3">
    <location>
        <begin position="259"/>
        <end position="268"/>
    </location>
</feature>
<dbReference type="Pfam" id="PF13365">
    <property type="entry name" value="Trypsin_2"/>
    <property type="match status" value="1"/>
</dbReference>
<dbReference type="Pfam" id="PF00498">
    <property type="entry name" value="FHA"/>
    <property type="match status" value="1"/>
</dbReference>
<dbReference type="Gene3D" id="2.60.200.20">
    <property type="match status" value="1"/>
</dbReference>
<dbReference type="Proteomes" id="UP000430670">
    <property type="component" value="Unassembled WGS sequence"/>
</dbReference>
<dbReference type="OrthoDB" id="9783862at2"/>
<evidence type="ECO:0000259" key="5">
    <source>
        <dbReference type="PROSITE" id="PS50006"/>
    </source>
</evidence>
<organism evidence="6 7">
    <name type="scientific">Heliobacterium mobile</name>
    <name type="common">Heliobacillus mobilis</name>
    <dbReference type="NCBI Taxonomy" id="28064"/>
    <lineage>
        <taxon>Bacteria</taxon>
        <taxon>Bacillati</taxon>
        <taxon>Bacillota</taxon>
        <taxon>Clostridia</taxon>
        <taxon>Eubacteriales</taxon>
        <taxon>Heliobacteriaceae</taxon>
        <taxon>Heliobacterium</taxon>
    </lineage>
</organism>
<feature type="compositionally biased region" description="Polar residues" evidence="3">
    <location>
        <begin position="280"/>
        <end position="289"/>
    </location>
</feature>
<sequence>MLRIKKNLVAILLGFVFSLIFVTVPYVETAQAEPDANQMRQSVVHVRTYFVNDRVGYGSGFIVDREGQYVVTNRHAVTDEDGVRGYDFYVYVKDQDEPIQAHILSLSPEKDLAILELTKKSGKVPVRFASSDNVKDGQAVYAVGYPFPAYIEKMTNIAQIKHPPESKITRGVISGRNKDDKGTNHYQTDAAVNFGNSGGPLFNEAGAVVGVIRAKPNVKKIESEGIAWAIQSDEVMQYLDRNNIKYDNEDTAVKPLNPPETSTNATNDPNEKNTPAKENINANPPVSTPQAQDKTLLIVIGVISMIVLISVVAIMMVQSKKKAAVPSSATNPGVNHGTGGSIPNGKGIGLGPQGLERKGAQENPVTQPIATNPENSRSTKPILRGLVGTFIGRTFEMDKEPLTVGRDSRVCQVIFPPDQTNIGRVHCSIRYEEPSRTFILEDCSSTNGTYLFNGDRISPKQPVRLKSGDRFYLADRENIFEVLLEKG</sequence>
<evidence type="ECO:0000313" key="6">
    <source>
        <dbReference type="EMBL" id="MTV48312.1"/>
    </source>
</evidence>
<dbReference type="RefSeq" id="WP_155475414.1">
    <property type="nucleotide sequence ID" value="NZ_WNKU01000003.1"/>
</dbReference>
<dbReference type="Gene3D" id="2.40.10.120">
    <property type="match status" value="1"/>
</dbReference>
<comment type="caution">
    <text evidence="6">The sequence shown here is derived from an EMBL/GenBank/DDBJ whole genome shotgun (WGS) entry which is preliminary data.</text>
</comment>
<dbReference type="InterPro" id="IPR001940">
    <property type="entry name" value="Peptidase_S1C"/>
</dbReference>
<dbReference type="SUPFAM" id="SSF50494">
    <property type="entry name" value="Trypsin-like serine proteases"/>
    <property type="match status" value="1"/>
</dbReference>
<dbReference type="InterPro" id="IPR051201">
    <property type="entry name" value="Chloro_Bact_Ser_Proteases"/>
</dbReference>
<protein>
    <submittedName>
        <fullName evidence="6">FHA domain-containing protein</fullName>
    </submittedName>
</protein>
<gene>
    <name evidence="6" type="ORF">GJ688_04850</name>
</gene>
<dbReference type="InterPro" id="IPR000253">
    <property type="entry name" value="FHA_dom"/>
</dbReference>
<feature type="compositionally biased region" description="Gly residues" evidence="3">
    <location>
        <begin position="336"/>
        <end position="352"/>
    </location>
</feature>
<dbReference type="AlphaFoldDB" id="A0A6I3SHQ6"/>